<dbReference type="PROSITE" id="PS51318">
    <property type="entry name" value="TAT"/>
    <property type="match status" value="1"/>
</dbReference>
<dbReference type="InterPro" id="IPR006311">
    <property type="entry name" value="TAT_signal"/>
</dbReference>
<name>A0A4S4C839_9BACL</name>
<gene>
    <name evidence="4" type="ORF">E6C55_02415</name>
</gene>
<feature type="compositionally biased region" description="Gly residues" evidence="1">
    <location>
        <begin position="269"/>
        <end position="300"/>
    </location>
</feature>
<evidence type="ECO:0000313" key="4">
    <source>
        <dbReference type="EMBL" id="THF84172.1"/>
    </source>
</evidence>
<evidence type="ECO:0000256" key="1">
    <source>
        <dbReference type="SAM" id="MobiDB-lite"/>
    </source>
</evidence>
<proteinExistence type="predicted"/>
<accession>A0A4S4C839</accession>
<feature type="domain" description="SLH" evidence="3">
    <location>
        <begin position="435"/>
        <end position="493"/>
    </location>
</feature>
<feature type="region of interest" description="Disordered" evidence="1">
    <location>
        <begin position="41"/>
        <end position="60"/>
    </location>
</feature>
<organism evidence="4 5">
    <name type="scientific">Cohnella fermenti</name>
    <dbReference type="NCBI Taxonomy" id="2565925"/>
    <lineage>
        <taxon>Bacteria</taxon>
        <taxon>Bacillati</taxon>
        <taxon>Bacillota</taxon>
        <taxon>Bacilli</taxon>
        <taxon>Bacillales</taxon>
        <taxon>Paenibacillaceae</taxon>
        <taxon>Cohnella</taxon>
    </lineage>
</organism>
<sequence length="493" mass="49391">MKNRTRISKRLIASTAAAALLFGGAAATGLPSADAASASSASAPARVPTGANQGGFQSQGGQGLQGLQGVAGIDLLGSLAEILGVEQSELLAAVEGGTTLAEYAVSLGVTEASLLAQWESAIEAAVAEAVASGKLTEEQAEKALDGLADRLKELAESESLSFGGGPGMGMGQGGGQAYSVLELAAGILGVEASELQEALGEEQTLLEYAVSQGWTEEELLAQLTEAAEAAIAVKVTAGTLTQEQADKELEGLAEMLKRQIASTLQVMGGQPGRGQGQGQGQQGSGNNGGSSSGTGTGSGSGSSVELTDIGNHWAAQAIKGLVAKGIVQGDQNKKFNPGGTVTRETLATMLAKAFDLTASASSASGSATFSDVPSGRWSYSSVEAAKSLFSTSGGKFSPSTNSTRAEVVVALVKAIVEANDAVELLDSSSAEALLQQKFTDAASIPSASRVYVATAAQLGIVNGNTEGQFAADKTVTRAELAVMLTAALAALES</sequence>
<dbReference type="Proteomes" id="UP000310636">
    <property type="component" value="Unassembled WGS sequence"/>
</dbReference>
<dbReference type="PROSITE" id="PS51272">
    <property type="entry name" value="SLH"/>
    <property type="match status" value="3"/>
</dbReference>
<dbReference type="Pfam" id="PF00395">
    <property type="entry name" value="SLH"/>
    <property type="match status" value="2"/>
</dbReference>
<dbReference type="OrthoDB" id="2382419at2"/>
<keyword evidence="5" id="KW-1185">Reference proteome</keyword>
<dbReference type="InterPro" id="IPR051465">
    <property type="entry name" value="Cell_Envelope_Struct_Comp"/>
</dbReference>
<dbReference type="AlphaFoldDB" id="A0A4S4C839"/>
<feature type="domain" description="SLH" evidence="3">
    <location>
        <begin position="301"/>
        <end position="364"/>
    </location>
</feature>
<dbReference type="EMBL" id="SSOB01000002">
    <property type="protein sequence ID" value="THF84172.1"/>
    <property type="molecule type" value="Genomic_DNA"/>
</dbReference>
<reference evidence="4 5" key="1">
    <citation type="submission" date="2019-04" db="EMBL/GenBank/DDBJ databases">
        <title>Cohnella sp. nov. isolated from preserved vegetables.</title>
        <authorList>
            <person name="Lin S.-Y."/>
            <person name="Hung M.-H."/>
            <person name="Young C.-C."/>
        </authorList>
    </citation>
    <scope>NUCLEOTIDE SEQUENCE [LARGE SCALE GENOMIC DNA]</scope>
    <source>
        <strain evidence="4 5">CC-MHH1044</strain>
    </source>
</reference>
<feature type="signal peptide" evidence="2">
    <location>
        <begin position="1"/>
        <end position="27"/>
    </location>
</feature>
<dbReference type="PANTHER" id="PTHR43308">
    <property type="entry name" value="OUTER MEMBRANE PROTEIN ALPHA-RELATED"/>
    <property type="match status" value="1"/>
</dbReference>
<evidence type="ECO:0000313" key="5">
    <source>
        <dbReference type="Proteomes" id="UP000310636"/>
    </source>
</evidence>
<dbReference type="RefSeq" id="WP_136368174.1">
    <property type="nucleotide sequence ID" value="NZ_SSOB01000002.1"/>
</dbReference>
<feature type="chain" id="PRO_5038495685" evidence="2">
    <location>
        <begin position="28"/>
        <end position="493"/>
    </location>
</feature>
<feature type="compositionally biased region" description="Low complexity" evidence="1">
    <location>
        <begin position="41"/>
        <end position="56"/>
    </location>
</feature>
<dbReference type="PANTHER" id="PTHR43308:SF5">
    <property type="entry name" value="S-LAYER PROTEIN _ PEPTIDOGLYCAN ENDO-BETA-N-ACETYLGLUCOSAMINIDASE"/>
    <property type="match status" value="1"/>
</dbReference>
<feature type="domain" description="SLH" evidence="3">
    <location>
        <begin position="365"/>
        <end position="425"/>
    </location>
</feature>
<evidence type="ECO:0000259" key="3">
    <source>
        <dbReference type="PROSITE" id="PS51272"/>
    </source>
</evidence>
<comment type="caution">
    <text evidence="4">The sequence shown here is derived from an EMBL/GenBank/DDBJ whole genome shotgun (WGS) entry which is preliminary data.</text>
</comment>
<feature type="region of interest" description="Disordered" evidence="1">
    <location>
        <begin position="267"/>
        <end position="305"/>
    </location>
</feature>
<keyword evidence="2" id="KW-0732">Signal</keyword>
<protein>
    <submittedName>
        <fullName evidence="4">S-layer homology domain-containing protein</fullName>
    </submittedName>
</protein>
<dbReference type="InterPro" id="IPR001119">
    <property type="entry name" value="SLH_dom"/>
</dbReference>
<evidence type="ECO:0000256" key="2">
    <source>
        <dbReference type="SAM" id="SignalP"/>
    </source>
</evidence>